<dbReference type="GO" id="GO:0034473">
    <property type="term" value="P:U1 snRNA 3'-end processing"/>
    <property type="evidence" value="ECO:0000318"/>
    <property type="project" value="GO_Central"/>
</dbReference>
<feature type="compositionally biased region" description="Acidic residues" evidence="11">
    <location>
        <begin position="347"/>
        <end position="386"/>
    </location>
</feature>
<dbReference type="CTD" id="5393"/>
<dbReference type="FunFam" id="3.30.230.70:FF:000005">
    <property type="entry name" value="Exosome complex component RRP45"/>
    <property type="match status" value="1"/>
</dbReference>
<dbReference type="GO" id="GO:0034476">
    <property type="term" value="P:U5 snRNA 3'-end processing"/>
    <property type="evidence" value="ECO:0000318"/>
    <property type="project" value="GO_Central"/>
</dbReference>
<evidence type="ECO:0000256" key="6">
    <source>
        <dbReference type="ARBA" id="ARBA00022552"/>
    </source>
</evidence>
<dbReference type="InterPro" id="IPR015847">
    <property type="entry name" value="ExoRNase_PH_dom2"/>
</dbReference>
<keyword evidence="9" id="KW-0539">Nucleus</keyword>
<dbReference type="GO" id="GO:0005730">
    <property type="term" value="C:nucleolus"/>
    <property type="evidence" value="ECO:0007669"/>
    <property type="project" value="UniProtKB-SubCell"/>
</dbReference>
<comment type="subcellular location">
    <subcellularLocation>
        <location evidence="1">Cytoplasm</location>
    </subcellularLocation>
    <subcellularLocation>
        <location evidence="2">Nucleus</location>
        <location evidence="2">Nucleolus</location>
    </subcellularLocation>
</comment>
<name>A0A7M7NIL9_STRPU</name>
<dbReference type="GO" id="GO:0000177">
    <property type="term" value="C:cytoplasmic exosome (RNase complex)"/>
    <property type="evidence" value="ECO:0000318"/>
    <property type="project" value="GO_Central"/>
</dbReference>
<dbReference type="SUPFAM" id="SSF55666">
    <property type="entry name" value="Ribonuclease PH domain 2-like"/>
    <property type="match status" value="1"/>
</dbReference>
<evidence type="ECO:0000256" key="7">
    <source>
        <dbReference type="ARBA" id="ARBA00022835"/>
    </source>
</evidence>
<evidence type="ECO:0000259" key="13">
    <source>
        <dbReference type="Pfam" id="PF03725"/>
    </source>
</evidence>
<dbReference type="InterPro" id="IPR001247">
    <property type="entry name" value="ExoRNase_PH_dom1"/>
</dbReference>
<dbReference type="GO" id="GO:0071028">
    <property type="term" value="P:nuclear mRNA surveillance"/>
    <property type="evidence" value="ECO:0000318"/>
    <property type="project" value="GO_Central"/>
</dbReference>
<dbReference type="PANTHER" id="PTHR11097:SF14">
    <property type="entry name" value="EXOSOME COMPLEX COMPONENT RRP45"/>
    <property type="match status" value="1"/>
</dbReference>
<keyword evidence="15" id="KW-1185">Reference proteome</keyword>
<dbReference type="InterPro" id="IPR033100">
    <property type="entry name" value="Rrp45"/>
</dbReference>
<dbReference type="Gene3D" id="3.30.230.70">
    <property type="entry name" value="GHMP Kinase, N-terminal domain"/>
    <property type="match status" value="1"/>
</dbReference>
<evidence type="ECO:0000256" key="3">
    <source>
        <dbReference type="ARBA" id="ARBA00006678"/>
    </source>
</evidence>
<dbReference type="SUPFAM" id="SSF54211">
    <property type="entry name" value="Ribosomal protein S5 domain 2-like"/>
    <property type="match status" value="1"/>
</dbReference>
<dbReference type="GO" id="GO:0071035">
    <property type="term" value="P:nuclear polyadenylation-dependent rRNA catabolic process"/>
    <property type="evidence" value="ECO:0000318"/>
    <property type="project" value="GO_Central"/>
</dbReference>
<dbReference type="InterPro" id="IPR027408">
    <property type="entry name" value="PNPase/RNase_PH_dom_sf"/>
</dbReference>
<dbReference type="OrthoDB" id="10264038at2759"/>
<evidence type="ECO:0000313" key="14">
    <source>
        <dbReference type="EnsemblMetazoa" id="XP_030836167"/>
    </source>
</evidence>
<evidence type="ECO:0000259" key="12">
    <source>
        <dbReference type="Pfam" id="PF01138"/>
    </source>
</evidence>
<dbReference type="GO" id="GO:0071038">
    <property type="term" value="P:TRAMP-dependent tRNA surveillance pathway"/>
    <property type="evidence" value="ECO:0000318"/>
    <property type="project" value="GO_Central"/>
</dbReference>
<dbReference type="FunCoup" id="A0A7M7NIL9">
    <property type="interactions" value="1672"/>
</dbReference>
<evidence type="ECO:0000256" key="1">
    <source>
        <dbReference type="ARBA" id="ARBA00004496"/>
    </source>
</evidence>
<dbReference type="PANTHER" id="PTHR11097">
    <property type="entry name" value="EXOSOME COMPLEX EXONUCLEASE RIBOSOMAL RNA PROCESSING PROTEIN"/>
    <property type="match status" value="1"/>
</dbReference>
<dbReference type="GO" id="GO:0016075">
    <property type="term" value="P:rRNA catabolic process"/>
    <property type="evidence" value="ECO:0000318"/>
    <property type="project" value="GO_Central"/>
</dbReference>
<evidence type="ECO:0000256" key="10">
    <source>
        <dbReference type="ARBA" id="ARBA00032660"/>
    </source>
</evidence>
<evidence type="ECO:0000256" key="9">
    <source>
        <dbReference type="ARBA" id="ARBA00023242"/>
    </source>
</evidence>
<feature type="compositionally biased region" description="Basic residues" evidence="11">
    <location>
        <begin position="455"/>
        <end position="469"/>
    </location>
</feature>
<dbReference type="GO" id="GO:0035925">
    <property type="term" value="F:mRNA 3'-UTR AU-rich region binding"/>
    <property type="evidence" value="ECO:0000318"/>
    <property type="project" value="GO_Central"/>
</dbReference>
<proteinExistence type="inferred from homology"/>
<dbReference type="Proteomes" id="UP000007110">
    <property type="component" value="Unassembled WGS sequence"/>
</dbReference>
<evidence type="ECO:0000256" key="2">
    <source>
        <dbReference type="ARBA" id="ARBA00004604"/>
    </source>
</evidence>
<evidence type="ECO:0000256" key="11">
    <source>
        <dbReference type="SAM" id="MobiDB-lite"/>
    </source>
</evidence>
<evidence type="ECO:0000313" key="15">
    <source>
        <dbReference type="Proteomes" id="UP000007110"/>
    </source>
</evidence>
<dbReference type="Pfam" id="PF03725">
    <property type="entry name" value="RNase_PH_C"/>
    <property type="match status" value="1"/>
</dbReference>
<comment type="similarity">
    <text evidence="3">Belongs to the RNase PH family.</text>
</comment>
<evidence type="ECO:0000256" key="5">
    <source>
        <dbReference type="ARBA" id="ARBA00022490"/>
    </source>
</evidence>
<dbReference type="EnsemblMetazoa" id="XM_030980307">
    <property type="protein sequence ID" value="XP_030836167"/>
    <property type="gene ID" value="LOC583847"/>
</dbReference>
<evidence type="ECO:0000256" key="4">
    <source>
        <dbReference type="ARBA" id="ARBA00019572"/>
    </source>
</evidence>
<reference evidence="15" key="1">
    <citation type="submission" date="2015-02" db="EMBL/GenBank/DDBJ databases">
        <title>Genome sequencing for Strongylocentrotus purpuratus.</title>
        <authorList>
            <person name="Murali S."/>
            <person name="Liu Y."/>
            <person name="Vee V."/>
            <person name="English A."/>
            <person name="Wang M."/>
            <person name="Skinner E."/>
            <person name="Han Y."/>
            <person name="Muzny D.M."/>
            <person name="Worley K.C."/>
            <person name="Gibbs R.A."/>
        </authorList>
    </citation>
    <scope>NUCLEOTIDE SEQUENCE</scope>
</reference>
<dbReference type="GO" id="GO:0034475">
    <property type="term" value="P:U4 snRNA 3'-end processing"/>
    <property type="evidence" value="ECO:0000318"/>
    <property type="project" value="GO_Central"/>
</dbReference>
<feature type="domain" description="Exoribonuclease phosphorolytic" evidence="12">
    <location>
        <begin position="30"/>
        <end position="161"/>
    </location>
</feature>
<dbReference type="InParanoid" id="A0A7M7NIL9"/>
<dbReference type="GeneID" id="583847"/>
<evidence type="ECO:0000256" key="8">
    <source>
        <dbReference type="ARBA" id="ARBA00022884"/>
    </source>
</evidence>
<dbReference type="GO" id="GO:0000467">
    <property type="term" value="P:exonucleolytic trimming to generate mature 3'-end of 5.8S rRNA from tricistronic rRNA transcript (SSU-rRNA, 5.8S rRNA, LSU-rRNA)"/>
    <property type="evidence" value="ECO:0000318"/>
    <property type="project" value="GO_Central"/>
</dbReference>
<dbReference type="CDD" id="cd11368">
    <property type="entry name" value="RNase_PH_RRP45"/>
    <property type="match status" value="1"/>
</dbReference>
<reference evidence="14" key="2">
    <citation type="submission" date="2021-01" db="UniProtKB">
        <authorList>
            <consortium name="EnsemblMetazoa"/>
        </authorList>
    </citation>
    <scope>IDENTIFICATION</scope>
</reference>
<feature type="region of interest" description="Disordered" evidence="11">
    <location>
        <begin position="332"/>
        <end position="478"/>
    </location>
</feature>
<feature type="compositionally biased region" description="Basic residues" evidence="11">
    <location>
        <begin position="395"/>
        <end position="405"/>
    </location>
</feature>
<keyword evidence="5" id="KW-0963">Cytoplasm</keyword>
<keyword evidence="6" id="KW-0698">rRNA processing</keyword>
<dbReference type="AlphaFoldDB" id="A0A7M7NIL9"/>
<dbReference type="OMA" id="NAHRELC"/>
<feature type="domain" description="Exoribonuclease phosphorolytic" evidence="13">
    <location>
        <begin position="187"/>
        <end position="252"/>
    </location>
</feature>
<accession>A0A7M7NIL9</accession>
<dbReference type="InterPro" id="IPR036345">
    <property type="entry name" value="ExoRNase_PH_dom2_sf"/>
</dbReference>
<dbReference type="KEGG" id="spu:583847"/>
<dbReference type="GO" id="GO:0000176">
    <property type="term" value="C:nuclear exosome (RNase complex)"/>
    <property type="evidence" value="ECO:0000318"/>
    <property type="project" value="GO_Central"/>
</dbReference>
<dbReference type="InterPro" id="IPR020568">
    <property type="entry name" value="Ribosomal_Su5_D2-typ_SF"/>
</dbReference>
<sequence>MTALSNLEEDFILKAIEESKRLDGRQPYDYRRTKIEFGVERGCCMVHMGDTRILAQVSCEVVEPKENRPNEGQLFVNLELSPMASTTFEAGRLSDYGIELNRLLERTVKDSRAVDVESLCIVAGEKVWKIRLDVHVLNHDGNILDSACIAALAALSHFRRPDVTVIGESVTIHSPQDRDPVPLNVHHIPVCVTFAFYHKGKRLLVDPTEKEEKVMEGTMVVGMNVHRELCTMQVTGSMLILKEQIIRCCQIGVVKVSELTELIKQALEKDKTARAEGKKFGFAESHPKKSITSKVIPEQTLDTSDVEDEVSRIMETAELPEQVSSKLEIKKPGLGQIGDGLTNSWLDDGDADEAEEEENGNSKEEDEMEGAIGSEDEDEEEEEEEEEKKMIVTKPKAKDKRKGKSKAYVSDSEEEETFTLDNADLDVIQGTKSQKLSEELDLTAALKKPSDKTKSRGNTRAKGGKKKWKKEQNIKDRP</sequence>
<keyword evidence="7" id="KW-0271">Exosome</keyword>
<dbReference type="Pfam" id="PF01138">
    <property type="entry name" value="RNase_PH"/>
    <property type="match status" value="1"/>
</dbReference>
<organism evidence="14 15">
    <name type="scientific">Strongylocentrotus purpuratus</name>
    <name type="common">Purple sea urchin</name>
    <dbReference type="NCBI Taxonomy" id="7668"/>
    <lineage>
        <taxon>Eukaryota</taxon>
        <taxon>Metazoa</taxon>
        <taxon>Echinodermata</taxon>
        <taxon>Eleutherozoa</taxon>
        <taxon>Echinozoa</taxon>
        <taxon>Echinoidea</taxon>
        <taxon>Euechinoidea</taxon>
        <taxon>Echinacea</taxon>
        <taxon>Camarodonta</taxon>
        <taxon>Echinidea</taxon>
        <taxon>Strongylocentrotidae</taxon>
        <taxon>Strongylocentrotus</taxon>
    </lineage>
</organism>
<dbReference type="InterPro" id="IPR050590">
    <property type="entry name" value="Exosome_comp_Rrp42_subfam"/>
</dbReference>
<dbReference type="RefSeq" id="XP_030836167.1">
    <property type="nucleotide sequence ID" value="XM_030980307.1"/>
</dbReference>
<protein>
    <recommendedName>
        <fullName evidence="4">Exosome complex component RRP45</fullName>
    </recommendedName>
    <alternativeName>
        <fullName evidence="10">Exosome component 9</fullName>
    </alternativeName>
</protein>
<keyword evidence="8" id="KW-0694">RNA-binding</keyword>